<protein>
    <submittedName>
        <fullName evidence="2">Uncharacterized protein</fullName>
    </submittedName>
</protein>
<sequence>MYFSTTNHYFDDSCSSHKCKTNIENDDCLICLEINDQYGVSCIKLHNFYFNKSCSCDGWIHGYCLDIWYVNNKKCPICLCDMIKNETNINQITSGNDKNQMLIYKFYLLIKVILFICFVYKLTNFIHCF</sequence>
<proteinExistence type="predicted"/>
<evidence type="ECO:0000256" key="1">
    <source>
        <dbReference type="SAM" id="Phobius"/>
    </source>
</evidence>
<keyword evidence="1" id="KW-1133">Transmembrane helix</keyword>
<keyword evidence="1" id="KW-0472">Membrane</keyword>
<accession>A0A6C0D8X9</accession>
<dbReference type="InterPro" id="IPR013083">
    <property type="entry name" value="Znf_RING/FYVE/PHD"/>
</dbReference>
<keyword evidence="1" id="KW-0812">Transmembrane</keyword>
<evidence type="ECO:0000313" key="2">
    <source>
        <dbReference type="EMBL" id="QHT12780.1"/>
    </source>
</evidence>
<dbReference type="AlphaFoldDB" id="A0A6C0D8X9"/>
<dbReference type="Gene3D" id="3.30.40.10">
    <property type="entry name" value="Zinc/RING finger domain, C3HC4 (zinc finger)"/>
    <property type="match status" value="1"/>
</dbReference>
<feature type="transmembrane region" description="Helical" evidence="1">
    <location>
        <begin position="106"/>
        <end position="126"/>
    </location>
</feature>
<reference evidence="2" key="1">
    <citation type="journal article" date="2020" name="Nature">
        <title>Giant virus diversity and host interactions through global metagenomics.</title>
        <authorList>
            <person name="Schulz F."/>
            <person name="Roux S."/>
            <person name="Paez-Espino D."/>
            <person name="Jungbluth S."/>
            <person name="Walsh D.A."/>
            <person name="Denef V.J."/>
            <person name="McMahon K.D."/>
            <person name="Konstantinidis K.T."/>
            <person name="Eloe-Fadrosh E.A."/>
            <person name="Kyrpides N.C."/>
            <person name="Woyke T."/>
        </authorList>
    </citation>
    <scope>NUCLEOTIDE SEQUENCE</scope>
    <source>
        <strain evidence="2">GVMAG-M-3300023174-130</strain>
    </source>
</reference>
<name>A0A6C0D8X9_9ZZZZ</name>
<dbReference type="EMBL" id="MN739550">
    <property type="protein sequence ID" value="QHT12780.1"/>
    <property type="molecule type" value="Genomic_DNA"/>
</dbReference>
<organism evidence="2">
    <name type="scientific">viral metagenome</name>
    <dbReference type="NCBI Taxonomy" id="1070528"/>
    <lineage>
        <taxon>unclassified sequences</taxon>
        <taxon>metagenomes</taxon>
        <taxon>organismal metagenomes</taxon>
    </lineage>
</organism>